<evidence type="ECO:0000256" key="7">
    <source>
        <dbReference type="PIRSR" id="PIRSR604808-3"/>
    </source>
</evidence>
<evidence type="ECO:0000313" key="10">
    <source>
        <dbReference type="Proteomes" id="UP000178873"/>
    </source>
</evidence>
<feature type="binding site" evidence="6">
    <location>
        <position position="35"/>
    </location>
    <ligand>
        <name>Mg(2+)</name>
        <dbReference type="ChEBI" id="CHEBI:18420"/>
        <label>1</label>
    </ligand>
</feature>
<keyword evidence="4 6" id="KW-0460">Magnesium</keyword>
<evidence type="ECO:0000256" key="5">
    <source>
        <dbReference type="PIRSR" id="PIRSR604808-1"/>
    </source>
</evidence>
<dbReference type="Proteomes" id="UP000178873">
    <property type="component" value="Unassembled WGS sequence"/>
</dbReference>
<feature type="binding site" evidence="6">
    <location>
        <position position="149"/>
    </location>
    <ligand>
        <name>Mg(2+)</name>
        <dbReference type="ChEBI" id="CHEBI:18420"/>
        <label>1</label>
    </ligand>
</feature>
<dbReference type="InterPro" id="IPR004808">
    <property type="entry name" value="AP_endonuc_1"/>
</dbReference>
<feature type="binding site" evidence="6">
    <location>
        <position position="246"/>
    </location>
    <ligand>
        <name>Mg(2+)</name>
        <dbReference type="ChEBI" id="CHEBI:18420"/>
        <label>1</label>
    </ligand>
</feature>
<name>A0A1G2M222_9BACT</name>
<accession>A0A1G2M222</accession>
<dbReference type="NCBIfam" id="TIGR00633">
    <property type="entry name" value="xth"/>
    <property type="match status" value="1"/>
</dbReference>
<dbReference type="Gene3D" id="3.60.10.10">
    <property type="entry name" value="Endonuclease/exonuclease/phosphatase"/>
    <property type="match status" value="1"/>
</dbReference>
<dbReference type="InterPro" id="IPR020847">
    <property type="entry name" value="AP_endonuclease_F1_BS"/>
</dbReference>
<dbReference type="GO" id="GO:0046872">
    <property type="term" value="F:metal ion binding"/>
    <property type="evidence" value="ECO:0007669"/>
    <property type="project" value="UniProtKB-KW"/>
</dbReference>
<comment type="similarity">
    <text evidence="1">Belongs to the DNA repair enzymes AP/ExoA family.</text>
</comment>
<dbReference type="AlphaFoldDB" id="A0A1G2M222"/>
<dbReference type="EMBL" id="MHRF01000010">
    <property type="protein sequence ID" value="OHA17938.1"/>
    <property type="molecule type" value="Genomic_DNA"/>
</dbReference>
<feature type="site" description="Transition state stabilizer" evidence="7">
    <location>
        <position position="151"/>
    </location>
</feature>
<sequence length="256" mass="29903">MKLISWNVNGIRACHKKACFAWFFDQEPDVLCLQEIKADPDQIPDEMKSPAGYFAFFDNSKIKKGYSGVAIYTKQKPQEVMYGLGIKKFDDEGRCIGLKYPDFWLFNVYIPNGRQDLSRVDFKMEYCKTFLKLIEGLRKKGNSIVVCGDINVAHAEIDLARAKENQENTGFLPVERAWLDRLVKLGYVDTFRSFYPDKRDIYTYWDQRFFARDRNVGWRIDYFFVTPDLKKKLKSADILEHVMGSDHCPVSIEIHT</sequence>
<feature type="binding site" evidence="6">
    <location>
        <position position="7"/>
    </location>
    <ligand>
        <name>Mg(2+)</name>
        <dbReference type="ChEBI" id="CHEBI:18420"/>
        <label>1</label>
    </ligand>
</feature>
<dbReference type="NCBIfam" id="TIGR00195">
    <property type="entry name" value="exoDNase_III"/>
    <property type="match status" value="1"/>
</dbReference>
<evidence type="ECO:0000256" key="6">
    <source>
        <dbReference type="PIRSR" id="PIRSR604808-2"/>
    </source>
</evidence>
<dbReference type="PANTHER" id="PTHR22748:SF6">
    <property type="entry name" value="DNA-(APURINIC OR APYRIMIDINIC SITE) ENDONUCLEASE"/>
    <property type="match status" value="1"/>
</dbReference>
<reference evidence="9 10" key="1">
    <citation type="journal article" date="2016" name="Nat. Commun.">
        <title>Thousands of microbial genomes shed light on interconnected biogeochemical processes in an aquifer system.</title>
        <authorList>
            <person name="Anantharaman K."/>
            <person name="Brown C.T."/>
            <person name="Hug L.A."/>
            <person name="Sharon I."/>
            <person name="Castelle C.J."/>
            <person name="Probst A.J."/>
            <person name="Thomas B.C."/>
            <person name="Singh A."/>
            <person name="Wilkins M.J."/>
            <person name="Karaoz U."/>
            <person name="Brodie E.L."/>
            <person name="Williams K.H."/>
            <person name="Hubbard S.S."/>
            <person name="Banfield J.F."/>
        </authorList>
    </citation>
    <scope>NUCLEOTIDE SEQUENCE [LARGE SCALE GENOMIC DNA]</scope>
</reference>
<comment type="cofactor">
    <cofactor evidence="6">
        <name>Mg(2+)</name>
        <dbReference type="ChEBI" id="CHEBI:18420"/>
    </cofactor>
    <cofactor evidence="6">
        <name>Mn(2+)</name>
        <dbReference type="ChEBI" id="CHEBI:29035"/>
    </cofactor>
    <text evidence="6">Probably binds two magnesium or manganese ions per subunit.</text>
</comment>
<feature type="active site" evidence="5">
    <location>
        <position position="109"/>
    </location>
</feature>
<evidence type="ECO:0000313" key="9">
    <source>
        <dbReference type="EMBL" id="OHA17938.1"/>
    </source>
</evidence>
<feature type="site" description="Interaction with DNA substrate" evidence="7">
    <location>
        <position position="247"/>
    </location>
</feature>
<organism evidence="9 10">
    <name type="scientific">Candidatus Taylorbacteria bacterium RIFCSPHIGHO2_01_FULL_46_22b</name>
    <dbReference type="NCBI Taxonomy" id="1802301"/>
    <lineage>
        <taxon>Bacteria</taxon>
        <taxon>Candidatus Tayloriibacteriota</taxon>
    </lineage>
</organism>
<dbReference type="STRING" id="1802301.A2664_01125"/>
<evidence type="ECO:0000256" key="4">
    <source>
        <dbReference type="ARBA" id="ARBA00022842"/>
    </source>
</evidence>
<dbReference type="GO" id="GO:0003906">
    <property type="term" value="F:DNA-(apurinic or apyrimidinic site) endonuclease activity"/>
    <property type="evidence" value="ECO:0007669"/>
    <property type="project" value="TreeGrafter"/>
</dbReference>
<dbReference type="GO" id="GO:0008081">
    <property type="term" value="F:phosphoric diester hydrolase activity"/>
    <property type="evidence" value="ECO:0007669"/>
    <property type="project" value="TreeGrafter"/>
</dbReference>
<feature type="domain" description="Endonuclease/exonuclease/phosphatase" evidence="8">
    <location>
        <begin position="4"/>
        <end position="247"/>
    </location>
</feature>
<dbReference type="PROSITE" id="PS00726">
    <property type="entry name" value="AP_NUCLEASE_F1_1"/>
    <property type="match status" value="1"/>
</dbReference>
<dbReference type="SUPFAM" id="SSF56219">
    <property type="entry name" value="DNase I-like"/>
    <property type="match status" value="1"/>
</dbReference>
<feature type="binding site" evidence="6">
    <location>
        <position position="151"/>
    </location>
    <ligand>
        <name>Mg(2+)</name>
        <dbReference type="ChEBI" id="CHEBI:18420"/>
        <label>1</label>
    </ligand>
</feature>
<dbReference type="FunFam" id="3.60.10.10:FF:000026">
    <property type="entry name" value="Exodeoxyribonuclease III"/>
    <property type="match status" value="1"/>
</dbReference>
<evidence type="ECO:0000256" key="3">
    <source>
        <dbReference type="ARBA" id="ARBA00022801"/>
    </source>
</evidence>
<dbReference type="InterPro" id="IPR036691">
    <property type="entry name" value="Endo/exonu/phosph_ase_sf"/>
</dbReference>
<evidence type="ECO:0000259" key="8">
    <source>
        <dbReference type="Pfam" id="PF03372"/>
    </source>
</evidence>
<dbReference type="InterPro" id="IPR005135">
    <property type="entry name" value="Endo/exonuclease/phosphatase"/>
</dbReference>
<feature type="binding site" evidence="6">
    <location>
        <position position="247"/>
    </location>
    <ligand>
        <name>Mg(2+)</name>
        <dbReference type="ChEBI" id="CHEBI:18420"/>
        <label>1</label>
    </ligand>
</feature>
<dbReference type="GO" id="GO:0008311">
    <property type="term" value="F:double-stranded DNA 3'-5' DNA exonuclease activity"/>
    <property type="evidence" value="ECO:0007669"/>
    <property type="project" value="TreeGrafter"/>
</dbReference>
<keyword evidence="2 6" id="KW-0479">Metal-binding</keyword>
<feature type="site" description="Important for catalytic activity" evidence="7">
    <location>
        <position position="221"/>
    </location>
</feature>
<evidence type="ECO:0000256" key="1">
    <source>
        <dbReference type="ARBA" id="ARBA00007092"/>
    </source>
</evidence>
<protein>
    <submittedName>
        <fullName evidence="9">Exodeoxyribonuclease III</fullName>
    </submittedName>
</protein>
<proteinExistence type="inferred from homology"/>
<comment type="caution">
    <text evidence="9">The sequence shown here is derived from an EMBL/GenBank/DDBJ whole genome shotgun (WGS) entry which is preliminary data.</text>
</comment>
<dbReference type="GO" id="GO:0006284">
    <property type="term" value="P:base-excision repair"/>
    <property type="evidence" value="ECO:0007669"/>
    <property type="project" value="TreeGrafter"/>
</dbReference>
<evidence type="ECO:0000256" key="2">
    <source>
        <dbReference type="ARBA" id="ARBA00022723"/>
    </source>
</evidence>
<keyword evidence="3" id="KW-0378">Hydrolase</keyword>
<dbReference type="GO" id="GO:0003677">
    <property type="term" value="F:DNA binding"/>
    <property type="evidence" value="ECO:0007669"/>
    <property type="project" value="InterPro"/>
</dbReference>
<dbReference type="Pfam" id="PF03372">
    <property type="entry name" value="Exo_endo_phos"/>
    <property type="match status" value="1"/>
</dbReference>
<feature type="active site" description="Proton acceptor" evidence="5">
    <location>
        <position position="247"/>
    </location>
</feature>
<dbReference type="PROSITE" id="PS51435">
    <property type="entry name" value="AP_NUCLEASE_F1_4"/>
    <property type="match status" value="1"/>
</dbReference>
<dbReference type="PANTHER" id="PTHR22748">
    <property type="entry name" value="AP ENDONUCLEASE"/>
    <property type="match status" value="1"/>
</dbReference>
<gene>
    <name evidence="9" type="ORF">A2664_01125</name>
</gene>
<keyword evidence="6" id="KW-0464">Manganese</keyword>
<feature type="active site" description="Proton donor/acceptor" evidence="5">
    <location>
        <position position="149"/>
    </location>
</feature>